<reference evidence="1 2" key="1">
    <citation type="journal article" date="2020" name="Cell">
        <title>Large-Scale Comparative Analyses of Tick Genomes Elucidate Their Genetic Diversity and Vector Capacities.</title>
        <authorList>
            <consortium name="Tick Genome and Microbiome Consortium (TIGMIC)"/>
            <person name="Jia N."/>
            <person name="Wang J."/>
            <person name="Shi W."/>
            <person name="Du L."/>
            <person name="Sun Y."/>
            <person name="Zhan W."/>
            <person name="Jiang J.F."/>
            <person name="Wang Q."/>
            <person name="Zhang B."/>
            <person name="Ji P."/>
            <person name="Bell-Sakyi L."/>
            <person name="Cui X.M."/>
            <person name="Yuan T.T."/>
            <person name="Jiang B.G."/>
            <person name="Yang W.F."/>
            <person name="Lam T.T."/>
            <person name="Chang Q.C."/>
            <person name="Ding S.J."/>
            <person name="Wang X.J."/>
            <person name="Zhu J.G."/>
            <person name="Ruan X.D."/>
            <person name="Zhao L."/>
            <person name="Wei J.T."/>
            <person name="Ye R.Z."/>
            <person name="Que T.C."/>
            <person name="Du C.H."/>
            <person name="Zhou Y.H."/>
            <person name="Cheng J.X."/>
            <person name="Dai P.F."/>
            <person name="Guo W.B."/>
            <person name="Han X.H."/>
            <person name="Huang E.J."/>
            <person name="Li L.F."/>
            <person name="Wei W."/>
            <person name="Gao Y.C."/>
            <person name="Liu J.Z."/>
            <person name="Shao H.Z."/>
            <person name="Wang X."/>
            <person name="Wang C.C."/>
            <person name="Yang T.C."/>
            <person name="Huo Q.B."/>
            <person name="Li W."/>
            <person name="Chen H.Y."/>
            <person name="Chen S.E."/>
            <person name="Zhou L.G."/>
            <person name="Ni X.B."/>
            <person name="Tian J.H."/>
            <person name="Sheng Y."/>
            <person name="Liu T."/>
            <person name="Pan Y.S."/>
            <person name="Xia L.Y."/>
            <person name="Li J."/>
            <person name="Zhao F."/>
            <person name="Cao W.C."/>
        </authorList>
    </citation>
    <scope>NUCLEOTIDE SEQUENCE [LARGE SCALE GENOMIC DNA]</scope>
    <source>
        <strain evidence="1">Iper-2018</strain>
    </source>
</reference>
<dbReference type="Proteomes" id="UP000805193">
    <property type="component" value="Unassembled WGS sequence"/>
</dbReference>
<accession>A0AC60P1D1</accession>
<sequence>MEADDVRSKLWNNAIERASKDLEAVAADQSAIERTVASVDALVAQVSHSVECLFPTNGKESHVVVEKEDIQNYLALERELNSTALPHAPANVKPRDNVAVEKKLLKEFGDLAKQMAKSCSLDVMEAQYSRRVGEATALYNRRVELLRQLADQHTRLQRVKRAQERRGASTEAVSDHIAEARTVLESRLDECSVIMAATQDLQVMPLDTPPFMFKKFVAEPGCAEDFDKLCKELRGNLTVENRRLEALQNDQRHVDELVADFHRELLKQCQGSIPAWCADQKAAMKGNRNEVIVRELFKEFHRNPDKFVKRMRASKTRGVPGSRGASVGS</sequence>
<dbReference type="EMBL" id="JABSTQ010011288">
    <property type="protein sequence ID" value="KAG0413131.1"/>
    <property type="molecule type" value="Genomic_DNA"/>
</dbReference>
<evidence type="ECO:0000313" key="2">
    <source>
        <dbReference type="Proteomes" id="UP000805193"/>
    </source>
</evidence>
<keyword evidence="2" id="KW-1185">Reference proteome</keyword>
<proteinExistence type="predicted"/>
<evidence type="ECO:0000313" key="1">
    <source>
        <dbReference type="EMBL" id="KAG0413131.1"/>
    </source>
</evidence>
<comment type="caution">
    <text evidence="1">The sequence shown here is derived from an EMBL/GenBank/DDBJ whole genome shotgun (WGS) entry which is preliminary data.</text>
</comment>
<protein>
    <submittedName>
        <fullName evidence="1">Uncharacterized protein</fullName>
    </submittedName>
</protein>
<gene>
    <name evidence="1" type="ORF">HPB47_009705</name>
</gene>
<organism evidence="1 2">
    <name type="scientific">Ixodes persulcatus</name>
    <name type="common">Taiga tick</name>
    <dbReference type="NCBI Taxonomy" id="34615"/>
    <lineage>
        <taxon>Eukaryota</taxon>
        <taxon>Metazoa</taxon>
        <taxon>Ecdysozoa</taxon>
        <taxon>Arthropoda</taxon>
        <taxon>Chelicerata</taxon>
        <taxon>Arachnida</taxon>
        <taxon>Acari</taxon>
        <taxon>Parasitiformes</taxon>
        <taxon>Ixodida</taxon>
        <taxon>Ixodoidea</taxon>
        <taxon>Ixodidae</taxon>
        <taxon>Ixodinae</taxon>
        <taxon>Ixodes</taxon>
    </lineage>
</organism>
<name>A0AC60P1D1_IXOPE</name>